<feature type="chain" id="PRO_5021902676" description="Beta-lactamase" evidence="3">
    <location>
        <begin position="33"/>
        <end position="340"/>
    </location>
</feature>
<dbReference type="GO" id="GO:0030655">
    <property type="term" value="P:beta-lactam antibiotic catabolic process"/>
    <property type="evidence" value="ECO:0007669"/>
    <property type="project" value="InterPro"/>
</dbReference>
<dbReference type="AlphaFoldDB" id="A0A562V9Q8"/>
<feature type="domain" description="Beta-lactamase class A catalytic" evidence="4">
    <location>
        <begin position="81"/>
        <end position="282"/>
    </location>
</feature>
<gene>
    <name evidence="5" type="ORF">LX16_0299</name>
</gene>
<dbReference type="InterPro" id="IPR000871">
    <property type="entry name" value="Beta-lactam_class-A"/>
</dbReference>
<proteinExistence type="predicted"/>
<dbReference type="RefSeq" id="WP_147131917.1">
    <property type="nucleotide sequence ID" value="NZ_BAABIJ010000001.1"/>
</dbReference>
<reference evidence="5 6" key="1">
    <citation type="journal article" date="2013" name="Stand. Genomic Sci.">
        <title>Genomic Encyclopedia of Type Strains, Phase I: The one thousand microbial genomes (KMG-I) project.</title>
        <authorList>
            <person name="Kyrpides N.C."/>
            <person name="Woyke T."/>
            <person name="Eisen J.A."/>
            <person name="Garrity G."/>
            <person name="Lilburn T.G."/>
            <person name="Beck B.J."/>
            <person name="Whitman W.B."/>
            <person name="Hugenholtz P."/>
            <person name="Klenk H.P."/>
        </authorList>
    </citation>
    <scope>NUCLEOTIDE SEQUENCE [LARGE SCALE GENOMIC DNA]</scope>
    <source>
        <strain evidence="5 6">DSM 45044</strain>
    </source>
</reference>
<dbReference type="PANTHER" id="PTHR35333">
    <property type="entry name" value="BETA-LACTAMASE"/>
    <property type="match status" value="1"/>
</dbReference>
<dbReference type="InterPro" id="IPR006311">
    <property type="entry name" value="TAT_signal"/>
</dbReference>
<feature type="signal peptide" evidence="3">
    <location>
        <begin position="1"/>
        <end position="32"/>
    </location>
</feature>
<dbReference type="Gene3D" id="3.40.710.10">
    <property type="entry name" value="DD-peptidase/beta-lactamase superfamily"/>
    <property type="match status" value="1"/>
</dbReference>
<dbReference type="PANTHER" id="PTHR35333:SF3">
    <property type="entry name" value="BETA-LACTAMASE-TYPE TRANSPEPTIDASE FOLD CONTAINING PROTEIN"/>
    <property type="match status" value="1"/>
</dbReference>
<evidence type="ECO:0000259" key="4">
    <source>
        <dbReference type="Pfam" id="PF13354"/>
    </source>
</evidence>
<dbReference type="GO" id="GO:0046677">
    <property type="term" value="P:response to antibiotic"/>
    <property type="evidence" value="ECO:0007669"/>
    <property type="project" value="InterPro"/>
</dbReference>
<evidence type="ECO:0000256" key="3">
    <source>
        <dbReference type="SAM" id="SignalP"/>
    </source>
</evidence>
<keyword evidence="6" id="KW-1185">Reference proteome</keyword>
<dbReference type="EMBL" id="VLLL01000005">
    <property type="protein sequence ID" value="TWJ14614.1"/>
    <property type="molecule type" value="Genomic_DNA"/>
</dbReference>
<comment type="caution">
    <text evidence="5">The sequence shown here is derived from an EMBL/GenBank/DDBJ whole genome shotgun (WGS) entry which is preliminary data.</text>
</comment>
<evidence type="ECO:0000256" key="2">
    <source>
        <dbReference type="ARBA" id="ARBA00030171"/>
    </source>
</evidence>
<accession>A0A562V9Q8</accession>
<evidence type="ECO:0000313" key="6">
    <source>
        <dbReference type="Proteomes" id="UP000321617"/>
    </source>
</evidence>
<evidence type="ECO:0000313" key="5">
    <source>
        <dbReference type="EMBL" id="TWJ14614.1"/>
    </source>
</evidence>
<dbReference type="Proteomes" id="UP000321617">
    <property type="component" value="Unassembled WGS sequence"/>
</dbReference>
<dbReference type="SUPFAM" id="SSF56601">
    <property type="entry name" value="beta-lactamase/transpeptidase-like"/>
    <property type="match status" value="1"/>
</dbReference>
<dbReference type="OrthoDB" id="4515847at2"/>
<dbReference type="InterPro" id="IPR012338">
    <property type="entry name" value="Beta-lactam/transpept-like"/>
</dbReference>
<dbReference type="GO" id="GO:0008800">
    <property type="term" value="F:beta-lactamase activity"/>
    <property type="evidence" value="ECO:0007669"/>
    <property type="project" value="InterPro"/>
</dbReference>
<organism evidence="5 6">
    <name type="scientific">Stackebrandtia albiflava</name>
    <dbReference type="NCBI Taxonomy" id="406432"/>
    <lineage>
        <taxon>Bacteria</taxon>
        <taxon>Bacillati</taxon>
        <taxon>Actinomycetota</taxon>
        <taxon>Actinomycetes</taxon>
        <taxon>Glycomycetales</taxon>
        <taxon>Glycomycetaceae</taxon>
        <taxon>Stackebrandtia</taxon>
    </lineage>
</organism>
<dbReference type="PROSITE" id="PS51318">
    <property type="entry name" value="TAT"/>
    <property type="match status" value="1"/>
</dbReference>
<sequence length="340" mass="35652">MERPLNRRTVLGLGVGAAAAAASGLIATPAQAEEAGADVTAAESAVAACDSIAWSYQRHSGRAGGKWNAHISTVSPDGTRHLAVSHGSDEVLQALSVNKVPVAVAVLDKVDRGLISLDQQVEVSAAIIIPDGDGMFRLDGAYPSMVTVGHALAALLTISDDTAVRLSGLVAPALEINEILVAKGFPNTQVEPVANPNRFYLGTSTPREMHDLFNALVAGELLSAGSTEYLLNLLRSPIAFTDGVRRNMSSDERARVATKAGWLNDERHEAGIMFDSAGAPVLTYSLFASGQGQPGNYGATHPAVEARARMGRDFFDGIVELPGVRAETFPIPEYEPSNGG</sequence>
<name>A0A562V9Q8_9ACTN</name>
<dbReference type="Pfam" id="PF13354">
    <property type="entry name" value="Beta-lactamase2"/>
    <property type="match status" value="1"/>
</dbReference>
<protein>
    <recommendedName>
        <fullName evidence="1">Beta-lactamase</fullName>
    </recommendedName>
    <alternativeName>
        <fullName evidence="2">Penicillinase</fullName>
    </alternativeName>
</protein>
<keyword evidence="3" id="KW-0732">Signal</keyword>
<dbReference type="InterPro" id="IPR045155">
    <property type="entry name" value="Beta-lactam_cat"/>
</dbReference>
<evidence type="ECO:0000256" key="1">
    <source>
        <dbReference type="ARBA" id="ARBA00018879"/>
    </source>
</evidence>